<proteinExistence type="predicted"/>
<keyword evidence="1" id="KW-0548">Nucleotidyltransferase</keyword>
<dbReference type="GO" id="GO:0008690">
    <property type="term" value="F:3-deoxy-manno-octulosonate cytidylyltransferase activity"/>
    <property type="evidence" value="ECO:0007669"/>
    <property type="project" value="UniProtKB-EC"/>
</dbReference>
<name>A0A173VRW0_9FIRM</name>
<dbReference type="Gene3D" id="3.90.550.10">
    <property type="entry name" value="Spore Coat Polysaccharide Biosynthesis Protein SpsA, Chain A"/>
    <property type="match status" value="1"/>
</dbReference>
<reference evidence="1 2" key="1">
    <citation type="submission" date="2015-09" db="EMBL/GenBank/DDBJ databases">
        <authorList>
            <consortium name="Pathogen Informatics"/>
        </authorList>
    </citation>
    <scope>NUCLEOTIDE SEQUENCE [LARGE SCALE GENOMIC DNA]</scope>
    <source>
        <strain evidence="1 2">2789STDY5834960</strain>
    </source>
</reference>
<gene>
    <name evidence="1" type="primary">kdsB</name>
    <name evidence="1" type="ORF">ERS852572_03231</name>
</gene>
<dbReference type="RefSeq" id="WP_055195687.1">
    <property type="nucleotide sequence ID" value="NZ_CABIYH010000030.1"/>
</dbReference>
<dbReference type="Pfam" id="PF02348">
    <property type="entry name" value="CTP_transf_3"/>
    <property type="match status" value="1"/>
</dbReference>
<dbReference type="PaxDb" id="166486-ERS852572_03231"/>
<dbReference type="GO" id="GO:0005829">
    <property type="term" value="C:cytosol"/>
    <property type="evidence" value="ECO:0007669"/>
    <property type="project" value="TreeGrafter"/>
</dbReference>
<dbReference type="Proteomes" id="UP000095350">
    <property type="component" value="Unassembled WGS sequence"/>
</dbReference>
<protein>
    <submittedName>
        <fullName evidence="1">3-deoxy-manno-octulosonate cytidylyltransferase</fullName>
        <ecNumber evidence="1">2.7.7.38</ecNumber>
    </submittedName>
</protein>
<evidence type="ECO:0000313" key="1">
    <source>
        <dbReference type="EMBL" id="CUN28678.1"/>
    </source>
</evidence>
<dbReference type="InterPro" id="IPR003329">
    <property type="entry name" value="Cytidylyl_trans"/>
</dbReference>
<sequence>MSYTVIIQARSGSTRLPGKILKKVGNKTLLEYGVERIQKAQKIKEIIIATTVNEKDDVIAQIAQANGIKYFRGSEADVLARYYYAAKENSAETVIRITSDCPLIDPDIIDLAIENYEKQSCDILTNVPNDGQKLTYPRGMDVEIFSFKWLEEAFYHAKETYEREHVTPYLYTNAQKVYYDRAEKDYSGYRLTLDTEEDLNVITQIITALYNPDKVFHLEDIIQFLDANPAIWKINSNIKQKEI</sequence>
<dbReference type="OrthoDB" id="9815559at2"/>
<dbReference type="PANTHER" id="PTHR42866:SF1">
    <property type="entry name" value="SPORE COAT POLYSACCHARIDE BIOSYNTHESIS PROTEIN SPSF"/>
    <property type="match status" value="1"/>
</dbReference>
<dbReference type="PANTHER" id="PTHR42866">
    <property type="entry name" value="3-DEOXY-MANNO-OCTULOSONATE CYTIDYLYLTRANSFERASE"/>
    <property type="match status" value="1"/>
</dbReference>
<dbReference type="AlphaFoldDB" id="A0A173VRW0"/>
<keyword evidence="1" id="KW-0808">Transferase</keyword>
<dbReference type="STRING" id="166486.ERS852572_03231"/>
<dbReference type="InterPro" id="IPR029044">
    <property type="entry name" value="Nucleotide-diphossugar_trans"/>
</dbReference>
<dbReference type="EMBL" id="CYXZ01000030">
    <property type="protein sequence ID" value="CUN28678.1"/>
    <property type="molecule type" value="Genomic_DNA"/>
</dbReference>
<accession>A0A173VRW0</accession>
<organism evidence="1 2">
    <name type="scientific">Roseburia intestinalis</name>
    <dbReference type="NCBI Taxonomy" id="166486"/>
    <lineage>
        <taxon>Bacteria</taxon>
        <taxon>Bacillati</taxon>
        <taxon>Bacillota</taxon>
        <taxon>Clostridia</taxon>
        <taxon>Lachnospirales</taxon>
        <taxon>Lachnospiraceae</taxon>
        <taxon>Roseburia</taxon>
    </lineage>
</organism>
<evidence type="ECO:0000313" key="2">
    <source>
        <dbReference type="Proteomes" id="UP000095350"/>
    </source>
</evidence>
<dbReference type="SUPFAM" id="SSF53448">
    <property type="entry name" value="Nucleotide-diphospho-sugar transferases"/>
    <property type="match status" value="1"/>
</dbReference>
<dbReference type="CDD" id="cd02518">
    <property type="entry name" value="GT2_SpsF"/>
    <property type="match status" value="1"/>
</dbReference>
<dbReference type="EC" id="2.7.7.38" evidence="1"/>